<dbReference type="PANTHER" id="PTHR34093">
    <property type="entry name" value="CHLORIDE CHANNEL CLIC-LIKE PROTEIN 1"/>
    <property type="match status" value="1"/>
</dbReference>
<dbReference type="InterPro" id="IPR009231">
    <property type="entry name" value="Chloride_chnl_CLIC-like"/>
</dbReference>
<keyword evidence="4 8" id="KW-0812">Transmembrane</keyword>
<dbReference type="AlphaFoldDB" id="A0A914W4E7"/>
<keyword evidence="9" id="KW-0732">Signal</keyword>
<comment type="subcellular location">
    <subcellularLocation>
        <location evidence="1">Membrane</location>
        <topology evidence="1">Multi-pass membrane protein</topology>
    </subcellularLocation>
</comment>
<protein>
    <recommendedName>
        <fullName evidence="3">Chloride channel CLIC-like protein 1</fullName>
    </recommendedName>
</protein>
<keyword evidence="5 8" id="KW-1133">Transmembrane helix</keyword>
<sequence length="488" mass="55059">MRQIISFLLIYILARFSGVAGQGEADSFDIPQTDKSKWIDPNDFQVRSSGSMYRPRQDDDASYCLSDSEVADLRSALSSCRLELNELKLNPLKLLDDSTSPTQATSNSPFNKCSTDPTLLKHVVHRLFIRLNLETKVDEARKADYIYEATLRFSPSDVKTLQRFLDTDAPDIHLIQDARLAMETFLSKAQRVRAMDGEPTLWGNIRSNLSFYLQLGNLILLLPAAALVLRHISRTSLRKIALYLFFVIFCLSCVWTWLRLYKEKQAERQARYTKIGLPRACLPEKQDALKAFSSYLSSLFRLPQADECLQYYKDIVVDPYLEVAPTEAVAITISLMILRPLKIVGENLADFIVAFYSRLPLTIAPLATILLLIFGLFSLLLFFGYRIRLPLFLGVIEPGPREVVYQPQVANVAAQQQLPPASAPVDNAPVSQVHSLSARRDRSPSGGSLQDRARLTLRDSMDIDAGQSRRRDSSHRSVSLPRVSDVNR</sequence>
<name>A0A914W4E7_9BILA</name>
<evidence type="ECO:0000256" key="9">
    <source>
        <dbReference type="SAM" id="SignalP"/>
    </source>
</evidence>
<evidence type="ECO:0000256" key="2">
    <source>
        <dbReference type="ARBA" id="ARBA00005944"/>
    </source>
</evidence>
<dbReference type="GO" id="GO:0005783">
    <property type="term" value="C:endoplasmic reticulum"/>
    <property type="evidence" value="ECO:0007669"/>
    <property type="project" value="TreeGrafter"/>
</dbReference>
<feature type="chain" id="PRO_5036987914" description="Chloride channel CLIC-like protein 1" evidence="9">
    <location>
        <begin position="22"/>
        <end position="488"/>
    </location>
</feature>
<evidence type="ECO:0000313" key="11">
    <source>
        <dbReference type="WBParaSite" id="PSAMB.scaffold3148size19467.g20470.t1"/>
    </source>
</evidence>
<dbReference type="Pfam" id="PF05934">
    <property type="entry name" value="MCLC"/>
    <property type="match status" value="1"/>
</dbReference>
<comment type="similarity">
    <text evidence="2">Belongs to the chloride channel MCLC family.</text>
</comment>
<evidence type="ECO:0000256" key="4">
    <source>
        <dbReference type="ARBA" id="ARBA00022692"/>
    </source>
</evidence>
<dbReference type="Proteomes" id="UP000887566">
    <property type="component" value="Unplaced"/>
</dbReference>
<keyword evidence="6 8" id="KW-0472">Membrane</keyword>
<dbReference type="GO" id="GO:0005254">
    <property type="term" value="F:chloride channel activity"/>
    <property type="evidence" value="ECO:0007669"/>
    <property type="project" value="TreeGrafter"/>
</dbReference>
<dbReference type="GO" id="GO:0016020">
    <property type="term" value="C:membrane"/>
    <property type="evidence" value="ECO:0007669"/>
    <property type="project" value="UniProtKB-SubCell"/>
</dbReference>
<reference evidence="11" key="1">
    <citation type="submission" date="2022-11" db="UniProtKB">
        <authorList>
            <consortium name="WormBaseParasite"/>
        </authorList>
    </citation>
    <scope>IDENTIFICATION</scope>
</reference>
<feature type="signal peptide" evidence="9">
    <location>
        <begin position="1"/>
        <end position="21"/>
    </location>
</feature>
<feature type="region of interest" description="Disordered" evidence="7">
    <location>
        <begin position="433"/>
        <end position="488"/>
    </location>
</feature>
<proteinExistence type="inferred from homology"/>
<feature type="transmembrane region" description="Helical" evidence="8">
    <location>
        <begin position="209"/>
        <end position="228"/>
    </location>
</feature>
<evidence type="ECO:0000256" key="1">
    <source>
        <dbReference type="ARBA" id="ARBA00004141"/>
    </source>
</evidence>
<dbReference type="WBParaSite" id="PSAMB.scaffold3148size19467.g20470.t1">
    <property type="protein sequence ID" value="PSAMB.scaffold3148size19467.g20470.t1"/>
    <property type="gene ID" value="PSAMB.scaffold3148size19467.g20470"/>
</dbReference>
<evidence type="ECO:0000256" key="5">
    <source>
        <dbReference type="ARBA" id="ARBA00022989"/>
    </source>
</evidence>
<keyword evidence="10" id="KW-1185">Reference proteome</keyword>
<evidence type="ECO:0000256" key="8">
    <source>
        <dbReference type="SAM" id="Phobius"/>
    </source>
</evidence>
<evidence type="ECO:0000256" key="3">
    <source>
        <dbReference type="ARBA" id="ARBA00015571"/>
    </source>
</evidence>
<feature type="transmembrane region" description="Helical" evidence="8">
    <location>
        <begin position="363"/>
        <end position="383"/>
    </location>
</feature>
<evidence type="ECO:0000313" key="10">
    <source>
        <dbReference type="Proteomes" id="UP000887566"/>
    </source>
</evidence>
<feature type="transmembrane region" description="Helical" evidence="8">
    <location>
        <begin position="240"/>
        <end position="258"/>
    </location>
</feature>
<evidence type="ECO:0000256" key="6">
    <source>
        <dbReference type="ARBA" id="ARBA00023136"/>
    </source>
</evidence>
<organism evidence="10 11">
    <name type="scientific">Plectus sambesii</name>
    <dbReference type="NCBI Taxonomy" id="2011161"/>
    <lineage>
        <taxon>Eukaryota</taxon>
        <taxon>Metazoa</taxon>
        <taxon>Ecdysozoa</taxon>
        <taxon>Nematoda</taxon>
        <taxon>Chromadorea</taxon>
        <taxon>Plectida</taxon>
        <taxon>Plectina</taxon>
        <taxon>Plectoidea</taxon>
        <taxon>Plectidae</taxon>
        <taxon>Plectus</taxon>
    </lineage>
</organism>
<feature type="compositionally biased region" description="Basic and acidic residues" evidence="7">
    <location>
        <begin position="451"/>
        <end position="475"/>
    </location>
</feature>
<accession>A0A914W4E7</accession>
<dbReference type="PANTHER" id="PTHR34093:SF1">
    <property type="entry name" value="CHLORIDE CHANNEL CLIC-LIKE PROTEIN 1"/>
    <property type="match status" value="1"/>
</dbReference>
<evidence type="ECO:0000256" key="7">
    <source>
        <dbReference type="SAM" id="MobiDB-lite"/>
    </source>
</evidence>